<name>A0ACB5UL24_9FIRM</name>
<proteinExistence type="predicted"/>
<evidence type="ECO:0000313" key="2">
    <source>
        <dbReference type="Proteomes" id="UP001374599"/>
    </source>
</evidence>
<dbReference type="Proteomes" id="UP001374599">
    <property type="component" value="Unassembled WGS sequence"/>
</dbReference>
<dbReference type="EMBL" id="BTPU01000036">
    <property type="protein sequence ID" value="GMQ63243.1"/>
    <property type="molecule type" value="Genomic_DNA"/>
</dbReference>
<reference evidence="1" key="1">
    <citation type="submission" date="2023-09" db="EMBL/GenBank/DDBJ databases">
        <title>Vallitalea sediminicola and Vallitalea maricola sp. nov., anaerobic bacteria isolated from marine sediment.</title>
        <authorList>
            <person name="Hirano S."/>
            <person name="Maeda A."/>
            <person name="Terahara T."/>
            <person name="Mori K."/>
            <person name="Hamada M."/>
            <person name="Matsumoto R."/>
            <person name="Kobayashi T."/>
        </authorList>
    </citation>
    <scope>NUCLEOTIDE SEQUENCE</scope>
    <source>
        <strain evidence="1">AN17-2</strain>
    </source>
</reference>
<evidence type="ECO:0000313" key="1">
    <source>
        <dbReference type="EMBL" id="GMQ63243.1"/>
    </source>
</evidence>
<keyword evidence="2" id="KW-1185">Reference proteome</keyword>
<comment type="caution">
    <text evidence="1">The sequence shown here is derived from an EMBL/GenBank/DDBJ whole genome shotgun (WGS) entry which is preliminary data.</text>
</comment>
<protein>
    <submittedName>
        <fullName evidence="1">Uncharacterized protein</fullName>
    </submittedName>
</protein>
<accession>A0ACB5UL24</accession>
<organism evidence="1 2">
    <name type="scientific">Vallitalea maricola</name>
    <dbReference type="NCBI Taxonomy" id="3074433"/>
    <lineage>
        <taxon>Bacteria</taxon>
        <taxon>Bacillati</taxon>
        <taxon>Bacillota</taxon>
        <taxon>Clostridia</taxon>
        <taxon>Lachnospirales</taxon>
        <taxon>Vallitaleaceae</taxon>
        <taxon>Vallitalea</taxon>
    </lineage>
</organism>
<sequence length="94" mass="10866">MCDKNIKLILGFISIVISGMIYEFERFLYVQIWETRCQALINLGDGPANFPPIFSKIVDFKTSPTFLDNKISIAFLILGICFFISMFFKNKKKI</sequence>
<gene>
    <name evidence="1" type="ORF">AN2V17_24760</name>
</gene>